<accession>M8AGS2</accession>
<protein>
    <submittedName>
        <fullName evidence="1">Uncharacterized protein</fullName>
    </submittedName>
</protein>
<dbReference type="AlphaFoldDB" id="M8AGS2"/>
<reference evidence="1" key="1">
    <citation type="journal article" date="2013" name="Nature">
        <title>Draft genome of the wheat A-genome progenitor Triticum urartu.</title>
        <authorList>
            <person name="Ling H.Q."/>
            <person name="Zhao S."/>
            <person name="Liu D."/>
            <person name="Wang J."/>
            <person name="Sun H."/>
            <person name="Zhang C."/>
            <person name="Fan H."/>
            <person name="Li D."/>
            <person name="Dong L."/>
            <person name="Tao Y."/>
            <person name="Gao C."/>
            <person name="Wu H."/>
            <person name="Li Y."/>
            <person name="Cui Y."/>
            <person name="Guo X."/>
            <person name="Zheng S."/>
            <person name="Wang B."/>
            <person name="Yu K."/>
            <person name="Liang Q."/>
            <person name="Yang W."/>
            <person name="Lou X."/>
            <person name="Chen J."/>
            <person name="Feng M."/>
            <person name="Jian J."/>
            <person name="Zhang X."/>
            <person name="Luo G."/>
            <person name="Jiang Y."/>
            <person name="Liu J."/>
            <person name="Wang Z."/>
            <person name="Sha Y."/>
            <person name="Zhang B."/>
            <person name="Wu H."/>
            <person name="Tang D."/>
            <person name="Shen Q."/>
            <person name="Xue P."/>
            <person name="Zou S."/>
            <person name="Wang X."/>
            <person name="Liu X."/>
            <person name="Wang F."/>
            <person name="Yang Y."/>
            <person name="An X."/>
            <person name="Dong Z."/>
            <person name="Zhang K."/>
            <person name="Zhang X."/>
            <person name="Luo M.C."/>
            <person name="Dvorak J."/>
            <person name="Tong Y."/>
            <person name="Wang J."/>
            <person name="Yang H."/>
            <person name="Li Z."/>
            <person name="Wang D."/>
            <person name="Zhang A."/>
            <person name="Wang J."/>
        </authorList>
    </citation>
    <scope>NUCLEOTIDE SEQUENCE</scope>
</reference>
<gene>
    <name evidence="1" type="ORF">TRIUR3_20873</name>
</gene>
<evidence type="ECO:0000313" key="1">
    <source>
        <dbReference type="EMBL" id="EMS64070.1"/>
    </source>
</evidence>
<sequence>MPPGCPIIPVLERSGGASLGGLLPADGSRAAAPLAAPSHDSGAMSRPSLLLFPPLTSMGTSAAQVSPPPGSGEGCGDPGLLGFFSYGAGDLGDSPAALRLQTGDDEPGNARRCEGRRLEIPRELLQGCSIPAAYQDATILHFAASRGQVEGHRVDLDYLLKDITLKLAAF</sequence>
<dbReference type="EMBL" id="KD061305">
    <property type="protein sequence ID" value="EMS64070.1"/>
    <property type="molecule type" value="Genomic_DNA"/>
</dbReference>
<proteinExistence type="predicted"/>
<name>M8AGS2_TRIUA</name>
<organism evidence="1">
    <name type="scientific">Triticum urartu</name>
    <name type="common">Red wild einkorn</name>
    <name type="synonym">Crithodium urartu</name>
    <dbReference type="NCBI Taxonomy" id="4572"/>
    <lineage>
        <taxon>Eukaryota</taxon>
        <taxon>Viridiplantae</taxon>
        <taxon>Streptophyta</taxon>
        <taxon>Embryophyta</taxon>
        <taxon>Tracheophyta</taxon>
        <taxon>Spermatophyta</taxon>
        <taxon>Magnoliopsida</taxon>
        <taxon>Liliopsida</taxon>
        <taxon>Poales</taxon>
        <taxon>Poaceae</taxon>
        <taxon>BOP clade</taxon>
        <taxon>Pooideae</taxon>
        <taxon>Triticodae</taxon>
        <taxon>Triticeae</taxon>
        <taxon>Triticinae</taxon>
        <taxon>Triticum</taxon>
    </lineage>
</organism>